<dbReference type="AlphaFoldDB" id="A0A6N9JR47"/>
<feature type="transmembrane region" description="Helical" evidence="1">
    <location>
        <begin position="232"/>
        <end position="254"/>
    </location>
</feature>
<accession>A0A6N9JR47</accession>
<evidence type="ECO:0000256" key="1">
    <source>
        <dbReference type="SAM" id="Phobius"/>
    </source>
</evidence>
<proteinExistence type="predicted"/>
<evidence type="ECO:0000313" key="2">
    <source>
        <dbReference type="EMBL" id="MZK08798.1"/>
    </source>
</evidence>
<dbReference type="Proteomes" id="UP000449249">
    <property type="component" value="Unassembled WGS sequence"/>
</dbReference>
<name>A0A6N9JR47_9FIRM</name>
<dbReference type="PANTHER" id="PTHR46795">
    <property type="entry name" value="ABC TRANSPORTER PERMEASE-RELATED-RELATED"/>
    <property type="match status" value="1"/>
</dbReference>
<keyword evidence="1" id="KW-0812">Transmembrane</keyword>
<feature type="transmembrane region" description="Helical" evidence="1">
    <location>
        <begin position="21"/>
        <end position="46"/>
    </location>
</feature>
<organism evidence="2 3">
    <name type="scientific">Dorea longicatena</name>
    <dbReference type="NCBI Taxonomy" id="88431"/>
    <lineage>
        <taxon>Bacteria</taxon>
        <taxon>Bacillati</taxon>
        <taxon>Bacillota</taxon>
        <taxon>Clostridia</taxon>
        <taxon>Lachnospirales</taxon>
        <taxon>Lachnospiraceae</taxon>
        <taxon>Dorea</taxon>
    </lineage>
</organism>
<dbReference type="PANTHER" id="PTHR46795:SF3">
    <property type="entry name" value="ABC TRANSPORTER PERMEASE"/>
    <property type="match status" value="1"/>
</dbReference>
<feature type="transmembrane region" description="Helical" evidence="1">
    <location>
        <begin position="275"/>
        <end position="302"/>
    </location>
</feature>
<feature type="transmembrane region" description="Helical" evidence="1">
    <location>
        <begin position="575"/>
        <end position="598"/>
    </location>
</feature>
<dbReference type="EMBL" id="WWSH01000001">
    <property type="protein sequence ID" value="MZK08798.1"/>
    <property type="molecule type" value="Genomic_DNA"/>
</dbReference>
<feature type="transmembrane region" description="Helical" evidence="1">
    <location>
        <begin position="66"/>
        <end position="90"/>
    </location>
</feature>
<feature type="transmembrane region" description="Helical" evidence="1">
    <location>
        <begin position="111"/>
        <end position="138"/>
    </location>
</feature>
<dbReference type="RefSeq" id="WP_161169696.1">
    <property type="nucleotide sequence ID" value="NZ_WWSF01000002.1"/>
</dbReference>
<reference evidence="2 3" key="1">
    <citation type="journal article" date="2019" name="Nat. Med.">
        <title>A library of human gut bacterial isolates paired with longitudinal multiomics data enables mechanistic microbiome research.</title>
        <authorList>
            <person name="Poyet M."/>
            <person name="Groussin M."/>
            <person name="Gibbons S.M."/>
            <person name="Avila-Pacheco J."/>
            <person name="Jiang X."/>
            <person name="Kearney S.M."/>
            <person name="Perrotta A.R."/>
            <person name="Berdy B."/>
            <person name="Zhao S."/>
            <person name="Lieberman T.D."/>
            <person name="Swanson P.K."/>
            <person name="Smith M."/>
            <person name="Roesemann S."/>
            <person name="Alexander J.E."/>
            <person name="Rich S.A."/>
            <person name="Livny J."/>
            <person name="Vlamakis H."/>
            <person name="Clish C."/>
            <person name="Bullock K."/>
            <person name="Deik A."/>
            <person name="Scott J."/>
            <person name="Pierce K.A."/>
            <person name="Xavier R.J."/>
            <person name="Alm E.J."/>
        </authorList>
    </citation>
    <scope>NUCLEOTIDE SEQUENCE [LARGE SCALE GENOMIC DNA]</scope>
    <source>
        <strain evidence="2 3">BIOML-A1</strain>
    </source>
</reference>
<sequence>MKEDKLFFLVMKKIFLGHYKEMRILILCEMILTAISYAIVSGYQMFSSGHSSEYFLQEDGISKSFFSAGMILLFCGMVLIITVLISYLGKRIPEYVFLQRMGISKKDLKKMVLYEAAISYLASIIGGFFVGKILNIGLKTLIIQALNINFKLGKVAFFTYPLICVLILCIYGLSFLLVKELESDFLIITNTKETARVEKLRGKFRIPKIVLGIVLCVYSVYAYSKIYHYESAFLIIMFFAGLYLSLRNILSVFLEYTKRKNEKKYYKNLLKNNRFYYRINTISRYILFFSLMSFLSCFYFGIQFISIINDEKAENLYPYDFMCIADRADDKIFEKIKEKYHATVVEYPMVRVANADKTEHSEGRGEVVIQGQQIGISESTYYKLKKAIDPSYKKKSLKLDKNGKKVYIVHQQDRSTKAQPLDWYYNKKLPDLHIGLPCEYCDHADHETTYYEKIVAGEEISSLTGCYSTPKCENLVVFSDEYFEKAKNEWKDTDVLTGYKVERYNAIYGDEGEPYIVEGPTKLVLIQTDEKYMDQIDRELESKEEKHKYIGNYDSTVKFHYSSKTATLDMKTERAVKALICIYIILTLSVLNWIMLYAMHEMEKKEKTEREQFLIFMGMDKDERKKMNRREWYVYWIIPTIILVISTAFFMRDTMVARMYTEDMREICELQEIELLIIWIVINGIYFWIMNRKVGKELKADDK</sequence>
<keyword evidence="1" id="KW-0472">Membrane</keyword>
<keyword evidence="1" id="KW-1133">Transmembrane helix</keyword>
<feature type="transmembrane region" description="Helical" evidence="1">
    <location>
        <begin position="158"/>
        <end position="178"/>
    </location>
</feature>
<evidence type="ECO:0000313" key="3">
    <source>
        <dbReference type="Proteomes" id="UP000449249"/>
    </source>
</evidence>
<feature type="transmembrane region" description="Helical" evidence="1">
    <location>
        <begin position="670"/>
        <end position="689"/>
    </location>
</feature>
<feature type="transmembrane region" description="Helical" evidence="1">
    <location>
        <begin position="209"/>
        <end position="226"/>
    </location>
</feature>
<comment type="caution">
    <text evidence="2">The sequence shown here is derived from an EMBL/GenBank/DDBJ whole genome shotgun (WGS) entry which is preliminary data.</text>
</comment>
<evidence type="ECO:0008006" key="4">
    <source>
        <dbReference type="Google" id="ProtNLM"/>
    </source>
</evidence>
<gene>
    <name evidence="2" type="ORF">GT576_00145</name>
</gene>
<feature type="transmembrane region" description="Helical" evidence="1">
    <location>
        <begin position="632"/>
        <end position="650"/>
    </location>
</feature>
<dbReference type="InterPro" id="IPR052536">
    <property type="entry name" value="ABC-4_Integral_Memb_Prot"/>
</dbReference>
<protein>
    <recommendedName>
        <fullName evidence="4">ABC transporter permease</fullName>
    </recommendedName>
</protein>